<dbReference type="EMBL" id="JBHHMI010000003">
    <property type="protein sequence ID" value="MFB5266214.1"/>
    <property type="molecule type" value="Genomic_DNA"/>
</dbReference>
<comment type="subcellular location">
    <subcellularLocation>
        <location evidence="8">Cell membrane</location>
        <topology evidence="8">Single-pass type II membrane protein</topology>
    </subcellularLocation>
    <subcellularLocation>
        <location evidence="1">Membrane</location>
    </subcellularLocation>
    <text evidence="8">Localizes to the division septum.</text>
</comment>
<dbReference type="InterPro" id="IPR026580">
    <property type="entry name" value="DivIB"/>
</dbReference>
<dbReference type="PANTHER" id="PTHR37820:SF1">
    <property type="entry name" value="CELL DIVISION PROTEIN FTSQ"/>
    <property type="match status" value="1"/>
</dbReference>
<keyword evidence="4 8" id="KW-0812">Transmembrane</keyword>
<evidence type="ECO:0000256" key="5">
    <source>
        <dbReference type="ARBA" id="ARBA00022989"/>
    </source>
</evidence>
<accession>A0ABV5AS38</accession>
<keyword evidence="11" id="KW-1185">Reference proteome</keyword>
<comment type="function">
    <text evidence="8">Cell division protein that may be involved in stabilizing or promoting the assembly of the division complex.</text>
</comment>
<evidence type="ECO:0000259" key="9">
    <source>
        <dbReference type="PROSITE" id="PS51779"/>
    </source>
</evidence>
<evidence type="ECO:0000256" key="2">
    <source>
        <dbReference type="ARBA" id="ARBA00022475"/>
    </source>
</evidence>
<organism evidence="10 11">
    <name type="scientific">Paenibacillus enshidis</name>
    <dbReference type="NCBI Taxonomy" id="1458439"/>
    <lineage>
        <taxon>Bacteria</taxon>
        <taxon>Bacillati</taxon>
        <taxon>Bacillota</taxon>
        <taxon>Bacilli</taxon>
        <taxon>Bacillales</taxon>
        <taxon>Paenibacillaceae</taxon>
        <taxon>Paenibacillus</taxon>
    </lineage>
</organism>
<dbReference type="GO" id="GO:0051301">
    <property type="term" value="P:cell division"/>
    <property type="evidence" value="ECO:0007669"/>
    <property type="project" value="UniProtKB-KW"/>
</dbReference>
<name>A0ABV5AS38_9BACL</name>
<evidence type="ECO:0000256" key="7">
    <source>
        <dbReference type="ARBA" id="ARBA00023306"/>
    </source>
</evidence>
<dbReference type="PANTHER" id="PTHR37820">
    <property type="entry name" value="CELL DIVISION PROTEIN DIVIB"/>
    <property type="match status" value="1"/>
</dbReference>
<dbReference type="Gene3D" id="3.10.20.310">
    <property type="entry name" value="membrane protein fhac"/>
    <property type="match status" value="1"/>
</dbReference>
<keyword evidence="5 8" id="KW-1133">Transmembrane helix</keyword>
<evidence type="ECO:0000256" key="8">
    <source>
        <dbReference type="HAMAP-Rule" id="MF_00912"/>
    </source>
</evidence>
<evidence type="ECO:0000313" key="11">
    <source>
        <dbReference type="Proteomes" id="UP001580346"/>
    </source>
</evidence>
<dbReference type="PROSITE" id="PS51779">
    <property type="entry name" value="POTRA"/>
    <property type="match status" value="1"/>
</dbReference>
<evidence type="ECO:0000256" key="1">
    <source>
        <dbReference type="ARBA" id="ARBA00004370"/>
    </source>
</evidence>
<feature type="transmembrane region" description="Helical" evidence="8">
    <location>
        <begin position="21"/>
        <end position="39"/>
    </location>
</feature>
<evidence type="ECO:0000256" key="3">
    <source>
        <dbReference type="ARBA" id="ARBA00022618"/>
    </source>
</evidence>
<protein>
    <recommendedName>
        <fullName evidence="8">Cell division protein DivIB</fullName>
    </recommendedName>
</protein>
<reference evidence="10 11" key="1">
    <citation type="submission" date="2024-09" db="EMBL/GenBank/DDBJ databases">
        <title>Paenibacillus zeirhizospherea sp. nov., isolated from surface of the maize (Zea mays) roots in a horticulture field, Hungary.</title>
        <authorList>
            <person name="Marton D."/>
            <person name="Farkas M."/>
            <person name="Bedics A."/>
            <person name="Toth E."/>
            <person name="Tancsics A."/>
            <person name="Boka K."/>
            <person name="Maroti G."/>
            <person name="Kriszt B."/>
            <person name="Cserhati M."/>
        </authorList>
    </citation>
    <scope>NUCLEOTIDE SEQUENCE [LARGE SCALE GENOMIC DNA]</scope>
    <source>
        <strain evidence="10 11">KCTC 33519</strain>
    </source>
</reference>
<keyword evidence="7 8" id="KW-0131">Cell cycle</keyword>
<dbReference type="Proteomes" id="UP001580346">
    <property type="component" value="Unassembled WGS sequence"/>
</dbReference>
<proteinExistence type="inferred from homology"/>
<dbReference type="RefSeq" id="WP_375353803.1">
    <property type="nucleotide sequence ID" value="NZ_JBHHMI010000003.1"/>
</dbReference>
<dbReference type="Pfam" id="PF08478">
    <property type="entry name" value="POTRA_1"/>
    <property type="match status" value="1"/>
</dbReference>
<dbReference type="InterPro" id="IPR050487">
    <property type="entry name" value="FtsQ_DivIB"/>
</dbReference>
<dbReference type="InterPro" id="IPR034746">
    <property type="entry name" value="POTRA"/>
</dbReference>
<evidence type="ECO:0000313" key="10">
    <source>
        <dbReference type="EMBL" id="MFB5266214.1"/>
    </source>
</evidence>
<keyword evidence="6 8" id="KW-0472">Membrane</keyword>
<comment type="caution">
    <text evidence="10">The sequence shown here is derived from an EMBL/GenBank/DDBJ whole genome shotgun (WGS) entry which is preliminary data.</text>
</comment>
<keyword evidence="3 8" id="KW-0132">Cell division</keyword>
<sequence>MPQAKIPVLRETRPKMKTSRKIVWILVLLFIVLLAVLFFRSSLSRITEIDFKGSLFTSKEELLKQSGLHVGGQFFGASPEEVEKRLKEIKSIESVNMDKQFPGIISINIKEYDTVAYEVGGDGNLLAILSNGTSVGVSSSGIAVEKPILTNWKADDPYKAELCRILSNIPGEWTADISEIIPDPSPSFPGRIKMYTRSQFEVLTSVTLLSEKISYLNQVLETEEPGLISMFEADTYVSFKPQEESGSAENDTTQ</sequence>
<feature type="domain" description="POTRA" evidence="9">
    <location>
        <begin position="44"/>
        <end position="112"/>
    </location>
</feature>
<evidence type="ECO:0000256" key="6">
    <source>
        <dbReference type="ARBA" id="ARBA00023136"/>
    </source>
</evidence>
<comment type="similarity">
    <text evidence="8">Belongs to the FtsQ/DivIB family. DivIB subfamily.</text>
</comment>
<dbReference type="Gene3D" id="3.40.50.10960">
    <property type="match status" value="1"/>
</dbReference>
<dbReference type="HAMAP" id="MF_00912">
    <property type="entry name" value="DivIB"/>
    <property type="match status" value="1"/>
</dbReference>
<evidence type="ECO:0000256" key="4">
    <source>
        <dbReference type="ARBA" id="ARBA00022692"/>
    </source>
</evidence>
<gene>
    <name evidence="8" type="primary">divIB</name>
    <name evidence="10" type="ORF">ACE41H_05360</name>
</gene>
<dbReference type="InterPro" id="IPR013685">
    <property type="entry name" value="POTRA_FtsQ_type"/>
</dbReference>
<keyword evidence="2 8" id="KW-1003">Cell membrane</keyword>